<gene>
    <name evidence="2" type="ORF">B5K06_11930</name>
</gene>
<protein>
    <submittedName>
        <fullName evidence="2">Helix-turn-helix domain-containing protein</fullName>
    </submittedName>
</protein>
<dbReference type="AlphaFoldDB" id="A0A370KRM2"/>
<comment type="caution">
    <text evidence="2">The sequence shown here is derived from an EMBL/GenBank/DDBJ whole genome shotgun (WGS) entry which is preliminary data.</text>
</comment>
<sequence>MKYLTAPQVCQRYQICQMSLYRWQRDNKLAFPKPLVVNRRKLFREDELLDWERKRASVAA</sequence>
<reference evidence="2 3" key="1">
    <citation type="submission" date="2017-03" db="EMBL/GenBank/DDBJ databases">
        <title>Genome analysis of Rhizobial strains effectives or ineffectives for nitrogen fixation isolated from bean seeds.</title>
        <authorList>
            <person name="Peralta H."/>
            <person name="Aguilar-Vera A."/>
            <person name="Mora Y."/>
            <person name="Vargas-Lagunas C."/>
            <person name="Girard L."/>
            <person name="Mora J."/>
        </authorList>
    </citation>
    <scope>NUCLEOTIDE SEQUENCE [LARGE SCALE GENOMIC DNA]</scope>
    <source>
        <strain evidence="2 3">CCGM3</strain>
    </source>
</reference>
<dbReference type="Proteomes" id="UP000254939">
    <property type="component" value="Unassembled WGS sequence"/>
</dbReference>
<dbReference type="InterPro" id="IPR041657">
    <property type="entry name" value="HTH_17"/>
</dbReference>
<dbReference type="EMBL" id="NAAC01000011">
    <property type="protein sequence ID" value="RDJ12436.1"/>
    <property type="molecule type" value="Genomic_DNA"/>
</dbReference>
<evidence type="ECO:0000259" key="1">
    <source>
        <dbReference type="Pfam" id="PF12728"/>
    </source>
</evidence>
<organism evidence="2 3">
    <name type="scientific">Rhizobium grahamii</name>
    <dbReference type="NCBI Taxonomy" id="1120045"/>
    <lineage>
        <taxon>Bacteria</taxon>
        <taxon>Pseudomonadati</taxon>
        <taxon>Pseudomonadota</taxon>
        <taxon>Alphaproteobacteria</taxon>
        <taxon>Hyphomicrobiales</taxon>
        <taxon>Rhizobiaceae</taxon>
        <taxon>Rhizobium/Agrobacterium group</taxon>
        <taxon>Rhizobium</taxon>
    </lineage>
</organism>
<dbReference type="Pfam" id="PF12728">
    <property type="entry name" value="HTH_17"/>
    <property type="match status" value="1"/>
</dbReference>
<evidence type="ECO:0000313" key="2">
    <source>
        <dbReference type="EMBL" id="RDJ12436.1"/>
    </source>
</evidence>
<dbReference type="OrthoDB" id="8091188at2"/>
<accession>A0A370KRM2</accession>
<dbReference type="RefSeq" id="WP_114713061.1">
    <property type="nucleotide sequence ID" value="NZ_KZ857259.1"/>
</dbReference>
<evidence type="ECO:0000313" key="3">
    <source>
        <dbReference type="Proteomes" id="UP000254939"/>
    </source>
</evidence>
<proteinExistence type="predicted"/>
<feature type="domain" description="Helix-turn-helix" evidence="1">
    <location>
        <begin position="3"/>
        <end position="55"/>
    </location>
</feature>
<name>A0A370KRM2_9HYPH</name>